<feature type="domain" description="C2H2-type" evidence="7">
    <location>
        <begin position="200"/>
        <end position="227"/>
    </location>
</feature>
<evidence type="ECO:0000313" key="8">
    <source>
        <dbReference type="EMBL" id="VVD01907.1"/>
    </source>
</evidence>
<dbReference type="SUPFAM" id="SSF57667">
    <property type="entry name" value="beta-beta-alpha zinc fingers"/>
    <property type="match status" value="1"/>
</dbReference>
<sequence length="233" mass="26943">MDSCSEQFIKDELNVKIEDTEQELSDELSLKEECKEELHEAEQELSGFSADCQIEATADEQLDDNVSVNQLCSEQLRDSLVELESNVKTKTVRKKEERNKMVHGDKINSKDINIKCIKRNIIKDQKRQSKLLKTIVQRRSCIQEDNSELSENNNEKNTNTEFKSCDKFSELHNIQANTNNKDIRDQSLIVDDLQTGKKLYSCEICGKSFNVNSNLKRHTYIHKSEKPYSCNIC</sequence>
<gene>
    <name evidence="8" type="ORF">LSINAPIS_LOCUS12223</name>
</gene>
<name>A0A5E4QV97_9NEOP</name>
<dbReference type="InterPro" id="IPR013087">
    <property type="entry name" value="Znf_C2H2_type"/>
</dbReference>
<dbReference type="Proteomes" id="UP000324832">
    <property type="component" value="Unassembled WGS sequence"/>
</dbReference>
<dbReference type="FunFam" id="3.30.160.60:FF:000690">
    <property type="entry name" value="Zinc finger protein 354C"/>
    <property type="match status" value="1"/>
</dbReference>
<evidence type="ECO:0000256" key="3">
    <source>
        <dbReference type="ARBA" id="ARBA00022771"/>
    </source>
</evidence>
<keyword evidence="6" id="KW-0175">Coiled coil</keyword>
<organism evidence="8 9">
    <name type="scientific">Leptidea sinapis</name>
    <dbReference type="NCBI Taxonomy" id="189913"/>
    <lineage>
        <taxon>Eukaryota</taxon>
        <taxon>Metazoa</taxon>
        <taxon>Ecdysozoa</taxon>
        <taxon>Arthropoda</taxon>
        <taxon>Hexapoda</taxon>
        <taxon>Insecta</taxon>
        <taxon>Pterygota</taxon>
        <taxon>Neoptera</taxon>
        <taxon>Endopterygota</taxon>
        <taxon>Lepidoptera</taxon>
        <taxon>Glossata</taxon>
        <taxon>Ditrysia</taxon>
        <taxon>Papilionoidea</taxon>
        <taxon>Pieridae</taxon>
        <taxon>Dismorphiinae</taxon>
        <taxon>Leptidea</taxon>
    </lineage>
</organism>
<evidence type="ECO:0000256" key="4">
    <source>
        <dbReference type="ARBA" id="ARBA00022833"/>
    </source>
</evidence>
<dbReference type="Gene3D" id="3.30.160.60">
    <property type="entry name" value="Classic Zinc Finger"/>
    <property type="match status" value="1"/>
</dbReference>
<evidence type="ECO:0000256" key="2">
    <source>
        <dbReference type="ARBA" id="ARBA00022737"/>
    </source>
</evidence>
<evidence type="ECO:0000256" key="1">
    <source>
        <dbReference type="ARBA" id="ARBA00022723"/>
    </source>
</evidence>
<proteinExistence type="predicted"/>
<dbReference type="Pfam" id="PF00096">
    <property type="entry name" value="zf-C2H2"/>
    <property type="match status" value="1"/>
</dbReference>
<accession>A0A5E4QV97</accession>
<dbReference type="SMART" id="SM00355">
    <property type="entry name" value="ZnF_C2H2"/>
    <property type="match status" value="1"/>
</dbReference>
<evidence type="ECO:0000256" key="6">
    <source>
        <dbReference type="SAM" id="Coils"/>
    </source>
</evidence>
<dbReference type="GO" id="GO:0003682">
    <property type="term" value="F:chromatin binding"/>
    <property type="evidence" value="ECO:0007669"/>
    <property type="project" value="UniProtKB-ARBA"/>
</dbReference>
<feature type="non-terminal residue" evidence="8">
    <location>
        <position position="233"/>
    </location>
</feature>
<evidence type="ECO:0000256" key="5">
    <source>
        <dbReference type="PROSITE-ProRule" id="PRU00042"/>
    </source>
</evidence>
<reference evidence="8 9" key="1">
    <citation type="submission" date="2017-07" db="EMBL/GenBank/DDBJ databases">
        <authorList>
            <person name="Talla V."/>
            <person name="Backstrom N."/>
        </authorList>
    </citation>
    <scope>NUCLEOTIDE SEQUENCE [LARGE SCALE GENOMIC DNA]</scope>
</reference>
<dbReference type="AlphaFoldDB" id="A0A5E4QV97"/>
<dbReference type="GO" id="GO:0000785">
    <property type="term" value="C:chromatin"/>
    <property type="evidence" value="ECO:0007669"/>
    <property type="project" value="UniProtKB-ARBA"/>
</dbReference>
<dbReference type="PROSITE" id="PS50157">
    <property type="entry name" value="ZINC_FINGER_C2H2_2"/>
    <property type="match status" value="1"/>
</dbReference>
<dbReference type="PANTHER" id="PTHR23235:SF120">
    <property type="entry name" value="KRUPPEL-LIKE FACTOR 15"/>
    <property type="match status" value="1"/>
</dbReference>
<dbReference type="InterPro" id="IPR036236">
    <property type="entry name" value="Znf_C2H2_sf"/>
</dbReference>
<keyword evidence="9" id="KW-1185">Reference proteome</keyword>
<feature type="coiled-coil region" evidence="6">
    <location>
        <begin position="10"/>
        <end position="51"/>
    </location>
</feature>
<protein>
    <recommendedName>
        <fullName evidence="7">C2H2-type domain-containing protein</fullName>
    </recommendedName>
</protein>
<evidence type="ECO:0000313" key="9">
    <source>
        <dbReference type="Proteomes" id="UP000324832"/>
    </source>
</evidence>
<dbReference type="GO" id="GO:0008270">
    <property type="term" value="F:zinc ion binding"/>
    <property type="evidence" value="ECO:0007669"/>
    <property type="project" value="UniProtKB-KW"/>
</dbReference>
<dbReference type="PANTHER" id="PTHR23235">
    <property type="entry name" value="KRUEPPEL-LIKE TRANSCRIPTION FACTOR"/>
    <property type="match status" value="1"/>
</dbReference>
<keyword evidence="4" id="KW-0862">Zinc</keyword>
<dbReference type="GO" id="GO:0000981">
    <property type="term" value="F:DNA-binding transcription factor activity, RNA polymerase II-specific"/>
    <property type="evidence" value="ECO:0007669"/>
    <property type="project" value="TreeGrafter"/>
</dbReference>
<dbReference type="GO" id="GO:0000978">
    <property type="term" value="F:RNA polymerase II cis-regulatory region sequence-specific DNA binding"/>
    <property type="evidence" value="ECO:0007669"/>
    <property type="project" value="TreeGrafter"/>
</dbReference>
<evidence type="ECO:0000259" key="7">
    <source>
        <dbReference type="PROSITE" id="PS50157"/>
    </source>
</evidence>
<keyword evidence="2" id="KW-0677">Repeat</keyword>
<dbReference type="PROSITE" id="PS00028">
    <property type="entry name" value="ZINC_FINGER_C2H2_1"/>
    <property type="match status" value="1"/>
</dbReference>
<keyword evidence="3 5" id="KW-0863">Zinc-finger</keyword>
<dbReference type="GO" id="GO:0040029">
    <property type="term" value="P:epigenetic regulation of gene expression"/>
    <property type="evidence" value="ECO:0007669"/>
    <property type="project" value="UniProtKB-ARBA"/>
</dbReference>
<dbReference type="EMBL" id="FZQP02005589">
    <property type="protein sequence ID" value="VVD01907.1"/>
    <property type="molecule type" value="Genomic_DNA"/>
</dbReference>
<keyword evidence="1" id="KW-0479">Metal-binding</keyword>